<accession>A0A146KER5</accession>
<dbReference type="EMBL" id="GDID01001393">
    <property type="protein sequence ID" value="JAP95213.1"/>
    <property type="molecule type" value="Transcribed_RNA"/>
</dbReference>
<evidence type="ECO:0000313" key="2">
    <source>
        <dbReference type="EMBL" id="JAP95213.1"/>
    </source>
</evidence>
<feature type="compositionally biased region" description="Low complexity" evidence="1">
    <location>
        <begin position="328"/>
        <end position="341"/>
    </location>
</feature>
<sequence length="422" mass="49572">QKPKSCSYVNRSLIQYKLIPQTVAEKDGYIYYNFVNNFQKGNQIVLYFFNSKMLSSLEHIERFVRYAKQFSYNYYAFVTLETPFELESFPNSELLKFMKQFNIICDNGALSKHLQQKQVPTVLCMSSIGTFLANEHPGSLTLNRAFILRPQNDFEKLFLRALLNKNQIIYQLSKDQQHREAEIQKQIQSVLKSSQRDELNIHQDVDIPQSSNKCRSQSLSTRVKTNRMRRPRQSYMVDQLLLDQYEQQSVFQKLEQCNIESMEIQTVNPINNNSINSESKQSFRKPISHPHLHLLQQCSSIVSTDTIIEALKEEEEDPHELKDEKQSKQQQQQKPNLQVQSKYEKKPQSTPYVPKVPIILENIVNPIIQDKYEMQHGFSMQFQQLFHLAKDNRLLQVTNKADSCKYCNNIRGVDLRARQFAR</sequence>
<feature type="non-terminal residue" evidence="2">
    <location>
        <position position="422"/>
    </location>
</feature>
<dbReference type="AlphaFoldDB" id="A0A146KER5"/>
<name>A0A146KER5_9EUKA</name>
<gene>
    <name evidence="2" type="ORF">TPC1_11873</name>
</gene>
<reference evidence="2" key="1">
    <citation type="submission" date="2015-07" db="EMBL/GenBank/DDBJ databases">
        <title>Adaptation to a free-living lifestyle via gene acquisitions in the diplomonad Trepomonas sp. PC1.</title>
        <authorList>
            <person name="Xu F."/>
            <person name="Jerlstrom-Hultqvist J."/>
            <person name="Kolisko M."/>
            <person name="Simpson A.G.B."/>
            <person name="Roger A.J."/>
            <person name="Svard S.G."/>
            <person name="Andersson J.O."/>
        </authorList>
    </citation>
    <scope>NUCLEOTIDE SEQUENCE</scope>
    <source>
        <strain evidence="2">PC1</strain>
    </source>
</reference>
<evidence type="ECO:0000256" key="1">
    <source>
        <dbReference type="SAM" id="MobiDB-lite"/>
    </source>
</evidence>
<feature type="region of interest" description="Disordered" evidence="1">
    <location>
        <begin position="315"/>
        <end position="349"/>
    </location>
</feature>
<feature type="non-terminal residue" evidence="2">
    <location>
        <position position="1"/>
    </location>
</feature>
<protein>
    <submittedName>
        <fullName evidence="2">Uncharacterized protein</fullName>
    </submittedName>
</protein>
<organism evidence="2">
    <name type="scientific">Trepomonas sp. PC1</name>
    <dbReference type="NCBI Taxonomy" id="1076344"/>
    <lineage>
        <taxon>Eukaryota</taxon>
        <taxon>Metamonada</taxon>
        <taxon>Diplomonadida</taxon>
        <taxon>Hexamitidae</taxon>
        <taxon>Hexamitinae</taxon>
        <taxon>Trepomonas</taxon>
    </lineage>
</organism>
<proteinExistence type="predicted"/>